<name>A0A1G2RLH2_9BACT</name>
<gene>
    <name evidence="1" type="ORF">A2940_01780</name>
</gene>
<evidence type="ECO:0000313" key="1">
    <source>
        <dbReference type="EMBL" id="OHA73667.1"/>
    </source>
</evidence>
<organism evidence="1 2">
    <name type="scientific">Candidatus Wildermuthbacteria bacterium RIFCSPLOWO2_01_FULL_48_29</name>
    <dbReference type="NCBI Taxonomy" id="1802462"/>
    <lineage>
        <taxon>Bacteria</taxon>
        <taxon>Candidatus Wildermuthiibacteriota</taxon>
    </lineage>
</organism>
<proteinExistence type="predicted"/>
<protein>
    <submittedName>
        <fullName evidence="1">Uncharacterized protein</fullName>
    </submittedName>
</protein>
<dbReference type="AlphaFoldDB" id="A0A1G2RLH2"/>
<sequence length="110" mass="12577">MSLFAREDTNDKELREALMRMVEQIKAVGGQFTFDFKIDDQGWAARCREFDGIVTGGASKNPPEEEVMQSLIDAIKTAFHIPINRLEIKSAEAQELPMIKVVREREFQFA</sequence>
<dbReference type="Proteomes" id="UP000178421">
    <property type="component" value="Unassembled WGS sequence"/>
</dbReference>
<dbReference type="EMBL" id="MHUH01000016">
    <property type="protein sequence ID" value="OHA73667.1"/>
    <property type="molecule type" value="Genomic_DNA"/>
</dbReference>
<evidence type="ECO:0000313" key="2">
    <source>
        <dbReference type="Proteomes" id="UP000178421"/>
    </source>
</evidence>
<comment type="caution">
    <text evidence="1">The sequence shown here is derived from an EMBL/GenBank/DDBJ whole genome shotgun (WGS) entry which is preliminary data.</text>
</comment>
<reference evidence="1 2" key="1">
    <citation type="journal article" date="2016" name="Nat. Commun.">
        <title>Thousands of microbial genomes shed light on interconnected biogeochemical processes in an aquifer system.</title>
        <authorList>
            <person name="Anantharaman K."/>
            <person name="Brown C.T."/>
            <person name="Hug L.A."/>
            <person name="Sharon I."/>
            <person name="Castelle C.J."/>
            <person name="Probst A.J."/>
            <person name="Thomas B.C."/>
            <person name="Singh A."/>
            <person name="Wilkins M.J."/>
            <person name="Karaoz U."/>
            <person name="Brodie E.L."/>
            <person name="Williams K.H."/>
            <person name="Hubbard S.S."/>
            <person name="Banfield J.F."/>
        </authorList>
    </citation>
    <scope>NUCLEOTIDE SEQUENCE [LARGE SCALE GENOMIC DNA]</scope>
</reference>
<accession>A0A1G2RLH2</accession>